<gene>
    <name evidence="2" type="ORF">LF1_13280</name>
</gene>
<feature type="compositionally biased region" description="Acidic residues" evidence="1">
    <location>
        <begin position="158"/>
        <end position="170"/>
    </location>
</feature>
<dbReference type="EMBL" id="VRLW01000001">
    <property type="protein sequence ID" value="KAA1258804.1"/>
    <property type="molecule type" value="Genomic_DNA"/>
</dbReference>
<proteinExistence type="predicted"/>
<feature type="region of interest" description="Disordered" evidence="1">
    <location>
        <begin position="122"/>
        <end position="170"/>
    </location>
</feature>
<protein>
    <submittedName>
        <fullName evidence="2">Uncharacterized protein</fullName>
    </submittedName>
</protein>
<evidence type="ECO:0000313" key="3">
    <source>
        <dbReference type="Proteomes" id="UP000322699"/>
    </source>
</evidence>
<reference evidence="2 3" key="1">
    <citation type="submission" date="2019-08" db="EMBL/GenBank/DDBJ databases">
        <title>Deep-cultivation of Planctomycetes and their phenomic and genomic characterization uncovers novel biology.</title>
        <authorList>
            <person name="Wiegand S."/>
            <person name="Jogler M."/>
            <person name="Boedeker C."/>
            <person name="Pinto D."/>
            <person name="Vollmers J."/>
            <person name="Rivas-Marin E."/>
            <person name="Kohn T."/>
            <person name="Peeters S.H."/>
            <person name="Heuer A."/>
            <person name="Rast P."/>
            <person name="Oberbeckmann S."/>
            <person name="Bunk B."/>
            <person name="Jeske O."/>
            <person name="Meyerdierks A."/>
            <person name="Storesund J.E."/>
            <person name="Kallscheuer N."/>
            <person name="Luecker S."/>
            <person name="Lage O.M."/>
            <person name="Pohl T."/>
            <person name="Merkel B.J."/>
            <person name="Hornburger P."/>
            <person name="Mueller R.-W."/>
            <person name="Bruemmer F."/>
            <person name="Labrenz M."/>
            <person name="Spormann A.M."/>
            <person name="Op Den Camp H."/>
            <person name="Overmann J."/>
            <person name="Amann R."/>
            <person name="Jetten M.S.M."/>
            <person name="Mascher T."/>
            <person name="Medema M.H."/>
            <person name="Devos D.P."/>
            <person name="Kaster A.-K."/>
            <person name="Ovreas L."/>
            <person name="Rohde M."/>
            <person name="Galperin M.Y."/>
            <person name="Jogler C."/>
        </authorList>
    </citation>
    <scope>NUCLEOTIDE SEQUENCE [LARGE SCALE GENOMIC DNA]</scope>
    <source>
        <strain evidence="2 3">LF1</strain>
    </source>
</reference>
<keyword evidence="3" id="KW-1185">Reference proteome</keyword>
<dbReference type="Proteomes" id="UP000322699">
    <property type="component" value="Unassembled WGS sequence"/>
</dbReference>
<dbReference type="AlphaFoldDB" id="A0A5B1CHS5"/>
<comment type="caution">
    <text evidence="2">The sequence shown here is derived from an EMBL/GenBank/DDBJ whole genome shotgun (WGS) entry which is preliminary data.</text>
</comment>
<accession>A0A5B1CHS5</accession>
<evidence type="ECO:0000313" key="2">
    <source>
        <dbReference type="EMBL" id="KAA1258804.1"/>
    </source>
</evidence>
<sequence length="170" mass="19222">MKYPDDKKTADVEVKSEFSVEELTKTERGRELVDQLRVLRNAEATMGEKHPLLPNIKEQIEQVKGLLRNRVVAKKIADKMDDEDEVKQLATVLPGMTDDDLRGLVLRLIVRVNSLEKEVKALKRRRGNDASQPEPTNDDLKEAAKLPAPDSPDKKEDADDLFDGSLFEDT</sequence>
<organism evidence="2 3">
    <name type="scientific">Rubripirellula obstinata</name>
    <dbReference type="NCBI Taxonomy" id="406547"/>
    <lineage>
        <taxon>Bacteria</taxon>
        <taxon>Pseudomonadati</taxon>
        <taxon>Planctomycetota</taxon>
        <taxon>Planctomycetia</taxon>
        <taxon>Pirellulales</taxon>
        <taxon>Pirellulaceae</taxon>
        <taxon>Rubripirellula</taxon>
    </lineage>
</organism>
<evidence type="ECO:0000256" key="1">
    <source>
        <dbReference type="SAM" id="MobiDB-lite"/>
    </source>
</evidence>
<name>A0A5B1CHS5_9BACT</name>